<comment type="catalytic activity">
    <reaction evidence="7 8">
        <text>[thioredoxin]-disulfide + L-methionine + H2O = L-methionine (S)-S-oxide + [thioredoxin]-dithiol</text>
        <dbReference type="Rhea" id="RHEA:19993"/>
        <dbReference type="Rhea" id="RHEA-COMP:10698"/>
        <dbReference type="Rhea" id="RHEA-COMP:10700"/>
        <dbReference type="ChEBI" id="CHEBI:15377"/>
        <dbReference type="ChEBI" id="CHEBI:29950"/>
        <dbReference type="ChEBI" id="CHEBI:50058"/>
        <dbReference type="ChEBI" id="CHEBI:57844"/>
        <dbReference type="ChEBI" id="CHEBI:58772"/>
        <dbReference type="EC" id="1.8.4.11"/>
    </reaction>
</comment>
<feature type="domain" description="MsrB" evidence="10">
    <location>
        <begin position="337"/>
        <end position="458"/>
    </location>
</feature>
<reference evidence="11 12" key="1">
    <citation type="journal article" date="2023" name="Microorganisms">
        <title>Thiorhodovibrio frisius and Trv. litoralis spp. nov., Two Novel Members from a Clade of Fastidious Purple Sulfur Bacteria That Exhibit Unique Red-Shifted Light-Harvesting Capabilities.</title>
        <authorList>
            <person name="Methner A."/>
            <person name="Kuzyk S.B."/>
            <person name="Petersen J."/>
            <person name="Bauer S."/>
            <person name="Brinkmann H."/>
            <person name="Sichau K."/>
            <person name="Wanner G."/>
            <person name="Wolf J."/>
            <person name="Neumann-Schaal M."/>
            <person name="Henke P."/>
            <person name="Tank M."/>
            <person name="Sproer C."/>
            <person name="Bunk B."/>
            <person name="Overmann J."/>
        </authorList>
    </citation>
    <scope>NUCLEOTIDE SEQUENCE [LARGE SCALE GENOMIC DNA]</scope>
    <source>
        <strain evidence="11 12">DSM 6702</strain>
    </source>
</reference>
<comment type="similarity">
    <text evidence="1 8">Belongs to the MsrA Met sulfoxide reductase family.</text>
</comment>
<dbReference type="NCBIfam" id="TIGR00357">
    <property type="entry name" value="peptide-methionine (R)-S-oxide reductase MsrB"/>
    <property type="match status" value="1"/>
</dbReference>
<dbReference type="HAMAP" id="MF_01401">
    <property type="entry name" value="MsrA"/>
    <property type="match status" value="1"/>
</dbReference>
<dbReference type="PANTHER" id="PTHR42799">
    <property type="entry name" value="MITOCHONDRIAL PEPTIDE METHIONINE SULFOXIDE REDUCTASE"/>
    <property type="match status" value="1"/>
</dbReference>
<evidence type="ECO:0000256" key="5">
    <source>
        <dbReference type="ARBA" id="ARBA00047806"/>
    </source>
</evidence>
<dbReference type="NCBIfam" id="TIGR00401">
    <property type="entry name" value="msrA"/>
    <property type="match status" value="1"/>
</dbReference>
<evidence type="ECO:0000259" key="10">
    <source>
        <dbReference type="PROSITE" id="PS51790"/>
    </source>
</evidence>
<evidence type="ECO:0000256" key="2">
    <source>
        <dbReference type="ARBA" id="ARBA00023002"/>
    </source>
</evidence>
<dbReference type="SUPFAM" id="SSF51316">
    <property type="entry name" value="Mss4-like"/>
    <property type="match status" value="1"/>
</dbReference>
<dbReference type="PANTHER" id="PTHR42799:SF2">
    <property type="entry name" value="MITOCHONDRIAL PEPTIDE METHIONINE SULFOXIDE REDUCTASE"/>
    <property type="match status" value="1"/>
</dbReference>
<evidence type="ECO:0000256" key="6">
    <source>
        <dbReference type="ARBA" id="ARBA00048488"/>
    </source>
</evidence>
<evidence type="ECO:0000256" key="3">
    <source>
        <dbReference type="ARBA" id="ARBA00023268"/>
    </source>
</evidence>
<keyword evidence="12" id="KW-1185">Reference proteome</keyword>
<name>A0ABZ0SGS7_9GAMM</name>
<dbReference type="InterPro" id="IPR036509">
    <property type="entry name" value="Met_Sox_Rdtase_MsrA_sf"/>
</dbReference>
<dbReference type="EC" id="1.8.4.11" evidence="8"/>
<comment type="function">
    <text evidence="4 8">Has an important function as a repair enzyme for proteins that have been inactivated by oxidation. Catalyzes the reversible oxidation-reduction of methionine sulfoxide in proteins to methionine.</text>
</comment>
<dbReference type="Proteomes" id="UP001432180">
    <property type="component" value="Chromosome"/>
</dbReference>
<dbReference type="Gene3D" id="3.30.1060.10">
    <property type="entry name" value="Peptide methionine sulphoxide reductase MsrA"/>
    <property type="match status" value="1"/>
</dbReference>
<evidence type="ECO:0000313" key="12">
    <source>
        <dbReference type="Proteomes" id="UP001432180"/>
    </source>
</evidence>
<evidence type="ECO:0000313" key="11">
    <source>
        <dbReference type="EMBL" id="WPL19514.1"/>
    </source>
</evidence>
<dbReference type="InterPro" id="IPR036249">
    <property type="entry name" value="Thioredoxin-like_sf"/>
</dbReference>
<keyword evidence="3" id="KW-0511">Multifunctional enzyme</keyword>
<dbReference type="InterPro" id="IPR050162">
    <property type="entry name" value="MsrA_MetSO_reductase"/>
</dbReference>
<dbReference type="InterPro" id="IPR002569">
    <property type="entry name" value="Met_Sox_Rdtase_MsrA_dom"/>
</dbReference>
<accession>A0ABZ0SGS7</accession>
<dbReference type="Gene3D" id="2.170.150.20">
    <property type="entry name" value="Peptide methionine sulfoxide reductase"/>
    <property type="match status" value="1"/>
</dbReference>
<sequence>MTRGFKTRYPASRDGRGLLARIALPGGGLLLGATLLVSGLIFAQSPGKTLPVAEPVAEKAEQITLGMGCFWGAEKRMSELPGVIDVVSGFAGGERSNPSYRQILADERRGRQKNHAEVVRVTFDTGQTSLERVLAGFWEHHDPTQGNRQGNDIGSNYRSAIYFVTPAQEAVAQRTKARYQLALSAAGYGAITTEIRPLATFYPAEEEHQDYLRKNPDGYCGLGGTGIRYPMETGAAAEATVEPKQGEPPLSGGDLEAERQLIVFEAEGCGYCALFQTEVLAHWESPVPVRSTRSARPPTGWKLAEPLWATPTMVLFENGHERARYTGYSGDAAGFWRWLAQLTLSPETFDIAYAQATEAPYTGALLDNRRPGTYVDPVTGVALFRSDAKYKSGTGWPSFFQPIDGAVTMHQDSSHGMRRVEVRSASSGIHLGHVFDDGPPPTGKRYCINSGVLRFVPDQEL</sequence>
<dbReference type="InterPro" id="IPR002579">
    <property type="entry name" value="Met_Sox_Rdtase_MsrB_dom"/>
</dbReference>
<comment type="catalytic activity">
    <reaction evidence="6">
        <text>L-methionyl-[protein] + [thioredoxin]-disulfide + H2O = L-methionyl-(R)-S-oxide-[protein] + [thioredoxin]-dithiol</text>
        <dbReference type="Rhea" id="RHEA:24164"/>
        <dbReference type="Rhea" id="RHEA-COMP:10698"/>
        <dbReference type="Rhea" id="RHEA-COMP:10700"/>
        <dbReference type="Rhea" id="RHEA-COMP:12313"/>
        <dbReference type="Rhea" id="RHEA-COMP:12314"/>
        <dbReference type="ChEBI" id="CHEBI:15377"/>
        <dbReference type="ChEBI" id="CHEBI:16044"/>
        <dbReference type="ChEBI" id="CHEBI:29950"/>
        <dbReference type="ChEBI" id="CHEBI:45764"/>
        <dbReference type="ChEBI" id="CHEBI:50058"/>
        <dbReference type="EC" id="1.8.4.12"/>
    </reaction>
</comment>
<keyword evidence="9" id="KW-0812">Transmembrane</keyword>
<gene>
    <name evidence="11" type="primary">msrA_2</name>
    <name evidence="8" type="synonym">msrA</name>
    <name evidence="11" type="ORF">Thiowin_04645</name>
</gene>
<proteinExistence type="inferred from homology"/>
<keyword evidence="9" id="KW-0472">Membrane</keyword>
<evidence type="ECO:0000256" key="8">
    <source>
        <dbReference type="HAMAP-Rule" id="MF_01401"/>
    </source>
</evidence>
<keyword evidence="2 8" id="KW-0560">Oxidoreductase</keyword>
<dbReference type="SUPFAM" id="SSF52833">
    <property type="entry name" value="Thioredoxin-like"/>
    <property type="match status" value="1"/>
</dbReference>
<dbReference type="PROSITE" id="PS51790">
    <property type="entry name" value="MSRB"/>
    <property type="match status" value="1"/>
</dbReference>
<protein>
    <recommendedName>
        <fullName evidence="8">Peptide methionine sulfoxide reductase MsrA</fullName>
        <shortName evidence="8">Protein-methionine-S-oxide reductase</shortName>
        <ecNumber evidence="8">1.8.4.11</ecNumber>
    </recommendedName>
    <alternativeName>
        <fullName evidence="8">Peptide-methionine (S)-S-oxide reductase</fullName>
        <shortName evidence="8">Peptide Met(O) reductase</shortName>
    </alternativeName>
</protein>
<organism evidence="11 12">
    <name type="scientific">Thiorhodovibrio winogradskyi</name>
    <dbReference type="NCBI Taxonomy" id="77007"/>
    <lineage>
        <taxon>Bacteria</taxon>
        <taxon>Pseudomonadati</taxon>
        <taxon>Pseudomonadota</taxon>
        <taxon>Gammaproteobacteria</taxon>
        <taxon>Chromatiales</taxon>
        <taxon>Chromatiaceae</taxon>
        <taxon>Thiorhodovibrio</taxon>
    </lineage>
</organism>
<evidence type="ECO:0000256" key="7">
    <source>
        <dbReference type="ARBA" id="ARBA00048782"/>
    </source>
</evidence>
<dbReference type="GO" id="GO:0008113">
    <property type="term" value="F:peptide-methionine (S)-S-oxide reductase activity"/>
    <property type="evidence" value="ECO:0007669"/>
    <property type="project" value="UniProtKB-EC"/>
</dbReference>
<dbReference type="EMBL" id="CP121472">
    <property type="protein sequence ID" value="WPL19514.1"/>
    <property type="molecule type" value="Genomic_DNA"/>
</dbReference>
<dbReference type="SUPFAM" id="SSF55068">
    <property type="entry name" value="Peptide methionine sulfoxide reductase"/>
    <property type="match status" value="1"/>
</dbReference>
<evidence type="ECO:0000256" key="1">
    <source>
        <dbReference type="ARBA" id="ARBA00005591"/>
    </source>
</evidence>
<dbReference type="Pfam" id="PF01625">
    <property type="entry name" value="PMSR"/>
    <property type="match status" value="1"/>
</dbReference>
<keyword evidence="9" id="KW-1133">Transmembrane helix</keyword>
<dbReference type="Pfam" id="PF01641">
    <property type="entry name" value="SelR"/>
    <property type="match status" value="1"/>
</dbReference>
<feature type="active site" evidence="8">
    <location>
        <position position="69"/>
    </location>
</feature>
<evidence type="ECO:0000256" key="4">
    <source>
        <dbReference type="ARBA" id="ARBA00024679"/>
    </source>
</evidence>
<dbReference type="Gene3D" id="3.40.30.10">
    <property type="entry name" value="Glutaredoxin"/>
    <property type="match status" value="1"/>
</dbReference>
<dbReference type="InterPro" id="IPR011057">
    <property type="entry name" value="Mss4-like_sf"/>
</dbReference>
<evidence type="ECO:0000256" key="9">
    <source>
        <dbReference type="SAM" id="Phobius"/>
    </source>
</evidence>
<feature type="transmembrane region" description="Helical" evidence="9">
    <location>
        <begin position="21"/>
        <end position="43"/>
    </location>
</feature>
<comment type="catalytic activity">
    <reaction evidence="5 8">
        <text>L-methionyl-[protein] + [thioredoxin]-disulfide + H2O = L-methionyl-(S)-S-oxide-[protein] + [thioredoxin]-dithiol</text>
        <dbReference type="Rhea" id="RHEA:14217"/>
        <dbReference type="Rhea" id="RHEA-COMP:10698"/>
        <dbReference type="Rhea" id="RHEA-COMP:10700"/>
        <dbReference type="Rhea" id="RHEA-COMP:12313"/>
        <dbReference type="Rhea" id="RHEA-COMP:12315"/>
        <dbReference type="ChEBI" id="CHEBI:15377"/>
        <dbReference type="ChEBI" id="CHEBI:16044"/>
        <dbReference type="ChEBI" id="CHEBI:29950"/>
        <dbReference type="ChEBI" id="CHEBI:44120"/>
        <dbReference type="ChEBI" id="CHEBI:50058"/>
        <dbReference type="EC" id="1.8.4.11"/>
    </reaction>
</comment>